<gene>
    <name evidence="4" type="ORF">ADN00_08120</name>
</gene>
<comment type="caution">
    <text evidence="4">The sequence shown here is derived from an EMBL/GenBank/DDBJ whole genome shotgun (WGS) entry which is preliminary data.</text>
</comment>
<dbReference type="Proteomes" id="UP000050417">
    <property type="component" value="Unassembled WGS sequence"/>
</dbReference>
<comment type="cofactor">
    <cofactor evidence="1">
        <name>Zn(2+)</name>
        <dbReference type="ChEBI" id="CHEBI:29105"/>
    </cofactor>
    <text evidence="1">Binds 1 zinc ion per subunit.</text>
</comment>
<feature type="binding site" evidence="1">
    <location>
        <position position="362"/>
    </location>
    <ligand>
        <name>Zn(2+)</name>
        <dbReference type="ChEBI" id="CHEBI:29105"/>
    </ligand>
</feature>
<dbReference type="InterPro" id="IPR018392">
    <property type="entry name" value="LysM"/>
</dbReference>
<dbReference type="OrthoDB" id="145893at2"/>
<dbReference type="GO" id="GO:0006508">
    <property type="term" value="P:proteolysis"/>
    <property type="evidence" value="ECO:0007669"/>
    <property type="project" value="InterPro"/>
</dbReference>
<dbReference type="PROSITE" id="PS51782">
    <property type="entry name" value="LYSM"/>
    <property type="match status" value="1"/>
</dbReference>
<evidence type="ECO:0000256" key="2">
    <source>
        <dbReference type="SAM" id="MobiDB-lite"/>
    </source>
</evidence>
<protein>
    <recommendedName>
        <fullName evidence="3">LysM domain-containing protein</fullName>
    </recommendedName>
</protein>
<dbReference type="Pfam" id="PF01476">
    <property type="entry name" value="LysM"/>
    <property type="match status" value="1"/>
</dbReference>
<evidence type="ECO:0000256" key="1">
    <source>
        <dbReference type="PIRSR" id="PIRSR600841-2"/>
    </source>
</evidence>
<dbReference type="RefSeq" id="WP_075062486.1">
    <property type="nucleotide sequence ID" value="NZ_LGCL01000021.1"/>
</dbReference>
<evidence type="ECO:0000259" key="3">
    <source>
        <dbReference type="PROSITE" id="PS51782"/>
    </source>
</evidence>
<dbReference type="STRING" id="1134406.ADN00_08120"/>
<dbReference type="SUPFAM" id="SSF54106">
    <property type="entry name" value="LysM domain"/>
    <property type="match status" value="1"/>
</dbReference>
<dbReference type="GO" id="GO:0004222">
    <property type="term" value="F:metalloendopeptidase activity"/>
    <property type="evidence" value="ECO:0007669"/>
    <property type="project" value="InterPro"/>
</dbReference>
<evidence type="ECO:0000313" key="5">
    <source>
        <dbReference type="Proteomes" id="UP000050417"/>
    </source>
</evidence>
<feature type="binding site" evidence="1">
    <location>
        <position position="375"/>
    </location>
    <ligand>
        <name>Zn(2+)</name>
        <dbReference type="ChEBI" id="CHEBI:29105"/>
    </ligand>
</feature>
<dbReference type="InterPro" id="IPR036779">
    <property type="entry name" value="LysM_dom_sf"/>
</dbReference>
<keyword evidence="5" id="KW-1185">Reference proteome</keyword>
<dbReference type="InterPro" id="IPR011055">
    <property type="entry name" value="Dup_hybrid_motif"/>
</dbReference>
<keyword evidence="1" id="KW-0479">Metal-binding</keyword>
<dbReference type="EMBL" id="LGCL01000021">
    <property type="protein sequence ID" value="KPL77840.1"/>
    <property type="molecule type" value="Genomic_DNA"/>
</dbReference>
<dbReference type="PRINTS" id="PR00933">
    <property type="entry name" value="BLYTICPTASE"/>
</dbReference>
<dbReference type="SUPFAM" id="SSF51261">
    <property type="entry name" value="Duplicated hybrid motif"/>
    <property type="match status" value="1"/>
</dbReference>
<accession>A0A0P6XDM4</accession>
<dbReference type="GO" id="GO:0046872">
    <property type="term" value="F:metal ion binding"/>
    <property type="evidence" value="ECO:0007669"/>
    <property type="project" value="UniProtKB-KW"/>
</dbReference>
<dbReference type="Gene3D" id="3.10.350.10">
    <property type="entry name" value="LysM domain"/>
    <property type="match status" value="1"/>
</dbReference>
<dbReference type="InterPro" id="IPR000841">
    <property type="entry name" value="Pept_M23A_Blytic"/>
</dbReference>
<dbReference type="PROSITE" id="PS51257">
    <property type="entry name" value="PROKAR_LIPOPROTEIN"/>
    <property type="match status" value="1"/>
</dbReference>
<organism evidence="4 5">
    <name type="scientific">Ornatilinea apprima</name>
    <dbReference type="NCBI Taxonomy" id="1134406"/>
    <lineage>
        <taxon>Bacteria</taxon>
        <taxon>Bacillati</taxon>
        <taxon>Chloroflexota</taxon>
        <taxon>Anaerolineae</taxon>
        <taxon>Anaerolineales</taxon>
        <taxon>Anaerolineaceae</taxon>
        <taxon>Ornatilinea</taxon>
    </lineage>
</organism>
<feature type="binding site" evidence="1">
    <location>
        <position position="463"/>
    </location>
    <ligand>
        <name>Zn(2+)</name>
        <dbReference type="ChEBI" id="CHEBI:29105"/>
    </ligand>
</feature>
<sequence length="527" mass="56668">MQTKSGVKPFLKICLLLSAGLTLLACGVFNPSANRTLLPTPTFAPMAVALTPTPVDTSTPTPDPLQPTQPSSLGTGGAAEATPLAEYTPSMQLYYTQSGDTLPSLASRFGVLPNQITSPEALPPDALLNPGQLLIIPAIFEKTSPSAQLLPDSEIVFSPSAVDFDVQAYVNEAGGYLSEYRQELTTGWLSGAQVIERVAIENSINPRLLLSILEVQSGWVFGQPTNLAQEDYPLGWTDYRTKGLYKQLSWAVQQLSIGYYGWRAGILNDLTFPDKTMLRISPDLNAGSVALQVLFSKLHNQDDWNAYLYGQESLPAVHEQMFGNPWVRAQTVEPLYPPNLKQPLLELPFTPGHTWSLTGGPHSAWGPDGALAAVDFAPMSVTSGCVPSDEWIVASAPGLVVRAENGAVIVDLDGDGREQTGWALLYMHVASEGRVSVGTFLDLNDPIGHPSCEGGVSTGTHVHFARKYNGEWILADGPMPMNLSGWIAHAGGKPYEGSMTNADNTCTASVFGSFESRIKRPNGDIIE</sequence>
<dbReference type="CDD" id="cd12797">
    <property type="entry name" value="M23_peptidase"/>
    <property type="match status" value="1"/>
</dbReference>
<dbReference type="CDD" id="cd00118">
    <property type="entry name" value="LysM"/>
    <property type="match status" value="1"/>
</dbReference>
<feature type="domain" description="LysM" evidence="3">
    <location>
        <begin position="92"/>
        <end position="136"/>
    </location>
</feature>
<name>A0A0P6XDM4_9CHLR</name>
<evidence type="ECO:0000313" key="4">
    <source>
        <dbReference type="EMBL" id="KPL77840.1"/>
    </source>
</evidence>
<dbReference type="Gene3D" id="2.70.70.10">
    <property type="entry name" value="Glucose Permease (Domain IIA)"/>
    <property type="match status" value="1"/>
</dbReference>
<keyword evidence="1" id="KW-0862">Zinc</keyword>
<dbReference type="AlphaFoldDB" id="A0A0P6XDM4"/>
<reference evidence="4 5" key="1">
    <citation type="submission" date="2015-07" db="EMBL/GenBank/DDBJ databases">
        <title>Genome sequence of Ornatilinea apprima DSM 23815.</title>
        <authorList>
            <person name="Hemp J."/>
            <person name="Ward L.M."/>
            <person name="Pace L.A."/>
            <person name="Fischer W.W."/>
        </authorList>
    </citation>
    <scope>NUCLEOTIDE SEQUENCE [LARGE SCALE GENOMIC DNA]</scope>
    <source>
        <strain evidence="4 5">P3M-1</strain>
    </source>
</reference>
<proteinExistence type="predicted"/>
<feature type="region of interest" description="Disordered" evidence="2">
    <location>
        <begin position="52"/>
        <end position="79"/>
    </location>
</feature>